<proteinExistence type="predicted"/>
<evidence type="ECO:0000313" key="1">
    <source>
        <dbReference type="EMBL" id="RRT43495.1"/>
    </source>
</evidence>
<gene>
    <name evidence="1" type="ORF">B296_00041469</name>
</gene>
<evidence type="ECO:0000313" key="2">
    <source>
        <dbReference type="Proteomes" id="UP000287651"/>
    </source>
</evidence>
<reference evidence="1 2" key="1">
    <citation type="journal article" date="2014" name="Agronomy (Basel)">
        <title>A Draft Genome Sequence for Ensete ventricosum, the Drought-Tolerant Tree Against Hunger.</title>
        <authorList>
            <person name="Harrison J."/>
            <person name="Moore K.A."/>
            <person name="Paszkiewicz K."/>
            <person name="Jones T."/>
            <person name="Grant M."/>
            <person name="Ambacheew D."/>
            <person name="Muzemil S."/>
            <person name="Studholme D.J."/>
        </authorList>
    </citation>
    <scope>NUCLEOTIDE SEQUENCE [LARGE SCALE GENOMIC DNA]</scope>
</reference>
<comment type="caution">
    <text evidence="1">The sequence shown here is derived from an EMBL/GenBank/DDBJ whole genome shotgun (WGS) entry which is preliminary data.</text>
</comment>
<organism evidence="1 2">
    <name type="scientific">Ensete ventricosum</name>
    <name type="common">Abyssinian banana</name>
    <name type="synonym">Musa ensete</name>
    <dbReference type="NCBI Taxonomy" id="4639"/>
    <lineage>
        <taxon>Eukaryota</taxon>
        <taxon>Viridiplantae</taxon>
        <taxon>Streptophyta</taxon>
        <taxon>Embryophyta</taxon>
        <taxon>Tracheophyta</taxon>
        <taxon>Spermatophyta</taxon>
        <taxon>Magnoliopsida</taxon>
        <taxon>Liliopsida</taxon>
        <taxon>Zingiberales</taxon>
        <taxon>Musaceae</taxon>
        <taxon>Ensete</taxon>
    </lineage>
</organism>
<dbReference type="Proteomes" id="UP000287651">
    <property type="component" value="Unassembled WGS sequence"/>
</dbReference>
<protein>
    <submittedName>
        <fullName evidence="1">Uncharacterized protein</fullName>
    </submittedName>
</protein>
<name>A0A426XVI6_ENSVE</name>
<sequence>MVVAGTRVAVNGYSRRLEMATLGKGRRGVKDMDAIAEDSAMAGNTIEVMAVGKVAAVDKIGMGEEEERKGLAMLLGGFEGLGCKAMRGGQWLGATRGQLVTE</sequence>
<dbReference type="AlphaFoldDB" id="A0A426XVI6"/>
<dbReference type="EMBL" id="AMZH03017103">
    <property type="protein sequence ID" value="RRT43495.1"/>
    <property type="molecule type" value="Genomic_DNA"/>
</dbReference>
<accession>A0A426XVI6</accession>